<dbReference type="Gene3D" id="3.90.79.10">
    <property type="entry name" value="Nucleoside Triphosphate Pyrophosphohydrolase"/>
    <property type="match status" value="1"/>
</dbReference>
<organism evidence="3 4">
    <name type="scientific">Lachnellula arida</name>
    <dbReference type="NCBI Taxonomy" id="1316785"/>
    <lineage>
        <taxon>Eukaryota</taxon>
        <taxon>Fungi</taxon>
        <taxon>Dikarya</taxon>
        <taxon>Ascomycota</taxon>
        <taxon>Pezizomycotina</taxon>
        <taxon>Leotiomycetes</taxon>
        <taxon>Helotiales</taxon>
        <taxon>Lachnaceae</taxon>
        <taxon>Lachnellula</taxon>
    </lineage>
</organism>
<sequence length="413" mass="45934">MSQNNPPAGSDALVQSLRGALHGLIQDPYPHVPNPESCKKRASVALILRVRPHFNHWPSESSEASAQDHQDRSAGEAIDGFFEQSWVKHGDPEVVFIKRAAREGDRWTSHVALPGGKRDPEDEDDKAVAIRETAEEIGLDLTSPHALFVGNLPERVVSTSWGKVPLQPSEIASTHWVPLRILLSPQSRTSEYVDVSDRFARRGGTILKTAIRSVLGKMEFSAIKLVPSESLFCSTTAEFFSPETESNTSWGGRFYRWYLGDHAGSSEKTRPLLLWGLTLGMLADFLDQLPPHNAVQLWSYPTFTSLDVRFIIDVLTRRLKQRNQGRLQGKNQTAVDSQTEAVATGDNPWFIGGLSDEMKHPGKGKNATKSYAVGVMLEGYYDMARRGVWIAASVRLITSTAVLLYAVKKFRKR</sequence>
<protein>
    <recommendedName>
        <fullName evidence="2">Nudix hydrolase domain-containing protein</fullName>
    </recommendedName>
</protein>
<proteinExistence type="predicted"/>
<dbReference type="SUPFAM" id="SSF55811">
    <property type="entry name" value="Nudix"/>
    <property type="match status" value="1"/>
</dbReference>
<evidence type="ECO:0000259" key="2">
    <source>
        <dbReference type="PROSITE" id="PS51462"/>
    </source>
</evidence>
<dbReference type="InterPro" id="IPR000086">
    <property type="entry name" value="NUDIX_hydrolase_dom"/>
</dbReference>
<dbReference type="PANTHER" id="PTHR12992">
    <property type="entry name" value="NUDIX HYDROLASE"/>
    <property type="match status" value="1"/>
</dbReference>
<dbReference type="Pfam" id="PF00293">
    <property type="entry name" value="NUDIX"/>
    <property type="match status" value="1"/>
</dbReference>
<keyword evidence="1" id="KW-0812">Transmembrane</keyword>
<feature type="transmembrane region" description="Helical" evidence="1">
    <location>
        <begin position="387"/>
        <end position="407"/>
    </location>
</feature>
<keyword evidence="4" id="KW-1185">Reference proteome</keyword>
<accession>A0A8T9BPB4</accession>
<dbReference type="Proteomes" id="UP000469559">
    <property type="component" value="Unassembled WGS sequence"/>
</dbReference>
<dbReference type="AlphaFoldDB" id="A0A8T9BPB4"/>
<dbReference type="InterPro" id="IPR015797">
    <property type="entry name" value="NUDIX_hydrolase-like_dom_sf"/>
</dbReference>
<comment type="caution">
    <text evidence="3">The sequence shown here is derived from an EMBL/GenBank/DDBJ whole genome shotgun (WGS) entry which is preliminary data.</text>
</comment>
<name>A0A8T9BPB4_9HELO</name>
<feature type="domain" description="Nudix hydrolase" evidence="2">
    <location>
        <begin position="71"/>
        <end position="201"/>
    </location>
</feature>
<dbReference type="GO" id="GO:0010945">
    <property type="term" value="F:coenzyme A diphosphatase activity"/>
    <property type="evidence" value="ECO:0007669"/>
    <property type="project" value="InterPro"/>
</dbReference>
<keyword evidence="1" id="KW-0472">Membrane</keyword>
<keyword evidence="1" id="KW-1133">Transmembrane helix</keyword>
<evidence type="ECO:0000256" key="1">
    <source>
        <dbReference type="SAM" id="Phobius"/>
    </source>
</evidence>
<dbReference type="InterPro" id="IPR045121">
    <property type="entry name" value="CoAse"/>
</dbReference>
<evidence type="ECO:0000313" key="4">
    <source>
        <dbReference type="Proteomes" id="UP000469559"/>
    </source>
</evidence>
<evidence type="ECO:0000313" key="3">
    <source>
        <dbReference type="EMBL" id="TVY21176.1"/>
    </source>
</evidence>
<dbReference type="PANTHER" id="PTHR12992:SF44">
    <property type="entry name" value="NUDIX HYDROLASE DOMAIN-CONTAINING PROTEIN"/>
    <property type="match status" value="1"/>
</dbReference>
<dbReference type="PROSITE" id="PS51462">
    <property type="entry name" value="NUDIX"/>
    <property type="match status" value="1"/>
</dbReference>
<dbReference type="CDD" id="cd03426">
    <property type="entry name" value="NUDIX_CoAse_Nudt7"/>
    <property type="match status" value="1"/>
</dbReference>
<dbReference type="OrthoDB" id="77989at2759"/>
<gene>
    <name evidence="3" type="ORF">LARI1_G001509</name>
</gene>
<dbReference type="EMBL" id="QGMF01000024">
    <property type="protein sequence ID" value="TVY21176.1"/>
    <property type="molecule type" value="Genomic_DNA"/>
</dbReference>
<reference evidence="3 4" key="1">
    <citation type="submission" date="2018-05" db="EMBL/GenBank/DDBJ databases">
        <title>Whole genome sequencing for identification of molecular markers to develop diagnostic detection tools for the regulated plant pathogen Lachnellula willkommii.</title>
        <authorList>
            <person name="Giroux E."/>
            <person name="Bilodeau G."/>
        </authorList>
    </citation>
    <scope>NUCLEOTIDE SEQUENCE [LARGE SCALE GENOMIC DNA]</scope>
    <source>
        <strain evidence="3 4">CBS 203.66</strain>
    </source>
</reference>